<keyword evidence="3" id="KW-1185">Reference proteome</keyword>
<dbReference type="GO" id="GO:0034198">
    <property type="term" value="P:cellular response to amino acid starvation"/>
    <property type="evidence" value="ECO:0007669"/>
    <property type="project" value="TreeGrafter"/>
</dbReference>
<dbReference type="GO" id="GO:0005737">
    <property type="term" value="C:cytoplasm"/>
    <property type="evidence" value="ECO:0007669"/>
    <property type="project" value="TreeGrafter"/>
</dbReference>
<feature type="domain" description="MIOS-like alpha-solenoid" evidence="1">
    <location>
        <begin position="50"/>
        <end position="274"/>
    </location>
</feature>
<dbReference type="PANTHER" id="PTHR16453:SF9">
    <property type="entry name" value="GATOR COMPLEX PROTEIN MIOS"/>
    <property type="match status" value="1"/>
</dbReference>
<name>T1JX88_TETUR</name>
<organism evidence="2 3">
    <name type="scientific">Tetranychus urticae</name>
    <name type="common">Two-spotted spider mite</name>
    <dbReference type="NCBI Taxonomy" id="32264"/>
    <lineage>
        <taxon>Eukaryota</taxon>
        <taxon>Metazoa</taxon>
        <taxon>Ecdysozoa</taxon>
        <taxon>Arthropoda</taxon>
        <taxon>Chelicerata</taxon>
        <taxon>Arachnida</taxon>
        <taxon>Acari</taxon>
        <taxon>Acariformes</taxon>
        <taxon>Trombidiformes</taxon>
        <taxon>Prostigmata</taxon>
        <taxon>Eleutherengona</taxon>
        <taxon>Raphignathae</taxon>
        <taxon>Tetranychoidea</taxon>
        <taxon>Tetranychidae</taxon>
        <taxon>Tetranychus</taxon>
    </lineage>
</organism>
<evidence type="ECO:0000313" key="3">
    <source>
        <dbReference type="Proteomes" id="UP000015104"/>
    </source>
</evidence>
<dbReference type="GO" id="GO:1904263">
    <property type="term" value="P:positive regulation of TORC1 signaling"/>
    <property type="evidence" value="ECO:0007669"/>
    <property type="project" value="TreeGrafter"/>
</dbReference>
<dbReference type="EnsemblMetazoa" id="tetur02g11080.1">
    <property type="protein sequence ID" value="tetur02g11080.1"/>
    <property type="gene ID" value="tetur02g11080"/>
</dbReference>
<evidence type="ECO:0000259" key="1">
    <source>
        <dbReference type="Pfam" id="PF21719"/>
    </source>
</evidence>
<reference evidence="3" key="1">
    <citation type="submission" date="2011-08" db="EMBL/GenBank/DDBJ databases">
        <authorList>
            <person name="Rombauts S."/>
        </authorList>
    </citation>
    <scope>NUCLEOTIDE SEQUENCE</scope>
    <source>
        <strain evidence="3">London</strain>
    </source>
</reference>
<evidence type="ECO:0000313" key="2">
    <source>
        <dbReference type="EnsemblMetazoa" id="tetur02g11080.1"/>
    </source>
</evidence>
<sequence length="288" mass="32807">MDTESKGFGRVTLNWSPASEIIWTNGRELLQCIDYRDDYYKSIEDVSVKMRERASQDYGLNESYVPDDPKLRSLWTWIESAKEMSSKMSTSDKNDKLIGVKQILFGPSSVDDSSLMLKKSDLNYAQWTDLPSNTKIPVYKSDERSHALYLCGWGEKLDALIDNLKSKAQYTRAAAISVFNLKMRKAIDCLISGSSAPTENGGDPTLSTVAMALSGYTGEKNSLWREMCSAFRSELNHPYLRAIFSFLTSETETYEEIVYDQSLELSDRVAFAMHTQPCWWKMVILMVY</sequence>
<dbReference type="EMBL" id="CAEY01000824">
    <property type="status" value="NOT_ANNOTATED_CDS"/>
    <property type="molecule type" value="Genomic_DNA"/>
</dbReference>
<dbReference type="AlphaFoldDB" id="T1JX88"/>
<dbReference type="InterPro" id="IPR037593">
    <property type="entry name" value="MIOS/Sea4"/>
</dbReference>
<dbReference type="STRING" id="32264.T1JX88"/>
<accession>T1JX88</accession>
<protein>
    <recommendedName>
        <fullName evidence="1">MIOS-like alpha-solenoid domain-containing protein</fullName>
    </recommendedName>
</protein>
<dbReference type="InterPro" id="IPR049092">
    <property type="entry name" value="MIOS_a-sol"/>
</dbReference>
<dbReference type="Proteomes" id="UP000015104">
    <property type="component" value="Unassembled WGS sequence"/>
</dbReference>
<dbReference type="Pfam" id="PF21719">
    <property type="entry name" value="MIOS_a-sol"/>
    <property type="match status" value="1"/>
</dbReference>
<dbReference type="eggNOG" id="KOG1008">
    <property type="taxonomic scope" value="Eukaryota"/>
</dbReference>
<proteinExistence type="predicted"/>
<dbReference type="HOGENOM" id="CLU_967484_0_0_1"/>
<dbReference type="PANTHER" id="PTHR16453">
    <property type="entry name" value="WD40 DOMAIN-CONTAINING PROTEIN MIO FAMILY MEMBER"/>
    <property type="match status" value="1"/>
</dbReference>
<reference evidence="2" key="2">
    <citation type="submission" date="2015-06" db="UniProtKB">
        <authorList>
            <consortium name="EnsemblMetazoa"/>
        </authorList>
    </citation>
    <scope>IDENTIFICATION</scope>
</reference>